<dbReference type="Proteomes" id="UP001348817">
    <property type="component" value="Plasmid pFA5"/>
</dbReference>
<evidence type="ECO:0000313" key="2">
    <source>
        <dbReference type="Proteomes" id="UP001348817"/>
    </source>
</evidence>
<keyword evidence="1" id="KW-0614">Plasmid</keyword>
<organism evidence="1 2">
    <name type="scientific">Fulvitalea axinellae</name>
    <dbReference type="NCBI Taxonomy" id="1182444"/>
    <lineage>
        <taxon>Bacteria</taxon>
        <taxon>Pseudomonadati</taxon>
        <taxon>Bacteroidota</taxon>
        <taxon>Cytophagia</taxon>
        <taxon>Cytophagales</taxon>
        <taxon>Persicobacteraceae</taxon>
        <taxon>Fulvitalea</taxon>
    </lineage>
</organism>
<name>A0AAU9DHI7_9BACT</name>
<gene>
    <name evidence="1" type="ORF">FUAX_49980</name>
</gene>
<geneLocation type="plasmid" evidence="1 2">
    <name>pFA5</name>
</geneLocation>
<reference evidence="1 2" key="1">
    <citation type="submission" date="2021-12" db="EMBL/GenBank/DDBJ databases">
        <title>Genome sequencing of bacteria with rrn-lacking chromosome and rrn-plasmid.</title>
        <authorList>
            <person name="Anda M."/>
            <person name="Iwasaki W."/>
        </authorList>
    </citation>
    <scope>NUCLEOTIDE SEQUENCE [LARGE SCALE GENOMIC DNA]</scope>
    <source>
        <strain evidence="1 2">DSM 100852</strain>
        <plasmid evidence="1 2">pFA5</plasmid>
    </source>
</reference>
<dbReference type="AlphaFoldDB" id="A0AAU9DHI7"/>
<accession>A0AAU9DHI7</accession>
<evidence type="ECO:0000313" key="1">
    <source>
        <dbReference type="EMBL" id="BDD12566.1"/>
    </source>
</evidence>
<dbReference type="KEGG" id="fax:FUAX_49980"/>
<keyword evidence="2" id="KW-1185">Reference proteome</keyword>
<sequence length="30" mass="3640">MFGQIDNIKRNEGKRRINVKKLTFYLTLDK</sequence>
<protein>
    <submittedName>
        <fullName evidence="1">Uncharacterized protein</fullName>
    </submittedName>
</protein>
<proteinExistence type="predicted"/>
<dbReference type="EMBL" id="AP025319">
    <property type="protein sequence ID" value="BDD12566.1"/>
    <property type="molecule type" value="Genomic_DNA"/>
</dbReference>